<dbReference type="GO" id="GO:0006629">
    <property type="term" value="P:lipid metabolic process"/>
    <property type="evidence" value="ECO:0007669"/>
    <property type="project" value="InterPro"/>
</dbReference>
<gene>
    <name evidence="3" type="ORF">DPMN_134959</name>
</gene>
<evidence type="ECO:0000256" key="1">
    <source>
        <dbReference type="SAM" id="Phobius"/>
    </source>
</evidence>
<feature type="transmembrane region" description="Helical" evidence="1">
    <location>
        <begin position="36"/>
        <end position="57"/>
    </location>
</feature>
<accession>A0A9D4FX48</accession>
<organism evidence="3 4">
    <name type="scientific">Dreissena polymorpha</name>
    <name type="common">Zebra mussel</name>
    <name type="synonym">Mytilus polymorpha</name>
    <dbReference type="NCBI Taxonomy" id="45954"/>
    <lineage>
        <taxon>Eukaryota</taxon>
        <taxon>Metazoa</taxon>
        <taxon>Spiralia</taxon>
        <taxon>Lophotrochozoa</taxon>
        <taxon>Mollusca</taxon>
        <taxon>Bivalvia</taxon>
        <taxon>Autobranchia</taxon>
        <taxon>Heteroconchia</taxon>
        <taxon>Euheterodonta</taxon>
        <taxon>Imparidentia</taxon>
        <taxon>Neoheterodontei</taxon>
        <taxon>Myida</taxon>
        <taxon>Dreissenoidea</taxon>
        <taxon>Dreissenidae</taxon>
        <taxon>Dreissena</taxon>
    </lineage>
</organism>
<feature type="transmembrane region" description="Helical" evidence="1">
    <location>
        <begin position="63"/>
        <end position="87"/>
    </location>
</feature>
<dbReference type="AlphaFoldDB" id="A0A9D4FX48"/>
<proteinExistence type="predicted"/>
<dbReference type="Pfam" id="PF00487">
    <property type="entry name" value="FA_desaturase"/>
    <property type="match status" value="1"/>
</dbReference>
<keyword evidence="1" id="KW-1133">Transmembrane helix</keyword>
<dbReference type="PANTHER" id="PTHR32100">
    <property type="entry name" value="OMEGA-6 FATTY ACID DESATURASE, CHLOROPLASTIC"/>
    <property type="match status" value="1"/>
</dbReference>
<feature type="transmembrane region" description="Helical" evidence="1">
    <location>
        <begin position="224"/>
        <end position="241"/>
    </location>
</feature>
<reference evidence="3" key="1">
    <citation type="journal article" date="2019" name="bioRxiv">
        <title>The Genome of the Zebra Mussel, Dreissena polymorpha: A Resource for Invasive Species Research.</title>
        <authorList>
            <person name="McCartney M.A."/>
            <person name="Auch B."/>
            <person name="Kono T."/>
            <person name="Mallez S."/>
            <person name="Zhang Y."/>
            <person name="Obille A."/>
            <person name="Becker A."/>
            <person name="Abrahante J.E."/>
            <person name="Garbe J."/>
            <person name="Badalamenti J.P."/>
            <person name="Herman A."/>
            <person name="Mangelson H."/>
            <person name="Liachko I."/>
            <person name="Sullivan S."/>
            <person name="Sone E.D."/>
            <person name="Koren S."/>
            <person name="Silverstein K.A.T."/>
            <person name="Beckman K.B."/>
            <person name="Gohl D.M."/>
        </authorList>
    </citation>
    <scope>NUCLEOTIDE SEQUENCE</scope>
    <source>
        <strain evidence="3">Duluth1</strain>
        <tissue evidence="3">Whole animal</tissue>
    </source>
</reference>
<dbReference type="OrthoDB" id="1461976at2759"/>
<evidence type="ECO:0000259" key="2">
    <source>
        <dbReference type="Pfam" id="PF00487"/>
    </source>
</evidence>
<feature type="transmembrane region" description="Helical" evidence="1">
    <location>
        <begin position="154"/>
        <end position="172"/>
    </location>
</feature>
<sequence>MTSSTAQSPLNNDFPTILQLKAAIPRRLFESRASTSLYYVAKDFAVIGALIAGARLLEFGLPAYLQALLLPVYWYVQGTMLMALFVLGHDCGHGSFSRYELLNDCMGTVLHTAVLTPYYPWKLSHHNHHKHTGNIDKDEVFYPIRTKNENGKDFPFLFGLGFGWFAYLWRGYHPRKVCHFNPLEAMFGRHVRGCTLSVLALAGWVSCLYYCACVYGTWALVKYYIVPEIVFASWLLVVTFLHHIEEDTPWYSDEHWTYVKGQLSSIDRKYGWAHDVIHNIGTHQVHHLFSKVPHYHLEEATKHFRANFPNLARTCDRPILSSLVRMYQKFAVQYRIGNDKIIHVYN</sequence>
<keyword evidence="1" id="KW-0812">Transmembrane</keyword>
<dbReference type="InterPro" id="IPR005804">
    <property type="entry name" value="FA_desaturase_dom"/>
</dbReference>
<dbReference type="EMBL" id="JAIWYP010000006">
    <property type="protein sequence ID" value="KAH3806635.1"/>
    <property type="molecule type" value="Genomic_DNA"/>
</dbReference>
<comment type="caution">
    <text evidence="3">The sequence shown here is derived from an EMBL/GenBank/DDBJ whole genome shotgun (WGS) entry which is preliminary data.</text>
</comment>
<evidence type="ECO:0000313" key="3">
    <source>
        <dbReference type="EMBL" id="KAH3806635.1"/>
    </source>
</evidence>
<feature type="transmembrane region" description="Helical" evidence="1">
    <location>
        <begin position="193"/>
        <end position="218"/>
    </location>
</feature>
<reference evidence="3" key="2">
    <citation type="submission" date="2020-11" db="EMBL/GenBank/DDBJ databases">
        <authorList>
            <person name="McCartney M.A."/>
            <person name="Auch B."/>
            <person name="Kono T."/>
            <person name="Mallez S."/>
            <person name="Becker A."/>
            <person name="Gohl D.M."/>
            <person name="Silverstein K.A.T."/>
            <person name="Koren S."/>
            <person name="Bechman K.B."/>
            <person name="Herman A."/>
            <person name="Abrahante J.E."/>
            <person name="Garbe J."/>
        </authorList>
    </citation>
    <scope>NUCLEOTIDE SEQUENCE</scope>
    <source>
        <strain evidence="3">Duluth1</strain>
        <tissue evidence="3">Whole animal</tissue>
    </source>
</reference>
<name>A0A9D4FX48_DREPO</name>
<dbReference type="InterPro" id="IPR012171">
    <property type="entry name" value="Fatty_acid_desaturase"/>
</dbReference>
<feature type="domain" description="Fatty acid desaturase" evidence="2">
    <location>
        <begin position="72"/>
        <end position="310"/>
    </location>
</feature>
<keyword evidence="4" id="KW-1185">Reference proteome</keyword>
<evidence type="ECO:0000313" key="4">
    <source>
        <dbReference type="Proteomes" id="UP000828390"/>
    </source>
</evidence>
<dbReference type="Proteomes" id="UP000828390">
    <property type="component" value="Unassembled WGS sequence"/>
</dbReference>
<dbReference type="CDD" id="cd03507">
    <property type="entry name" value="Delta12-FADS-like"/>
    <property type="match status" value="1"/>
</dbReference>
<keyword evidence="1" id="KW-0472">Membrane</keyword>
<protein>
    <recommendedName>
        <fullName evidence="2">Fatty acid desaturase domain-containing protein</fullName>
    </recommendedName>
</protein>
<dbReference type="GO" id="GO:0016491">
    <property type="term" value="F:oxidoreductase activity"/>
    <property type="evidence" value="ECO:0007669"/>
    <property type="project" value="InterPro"/>
</dbReference>